<dbReference type="GO" id="GO:0005886">
    <property type="term" value="C:plasma membrane"/>
    <property type="evidence" value="ECO:0007669"/>
    <property type="project" value="UniProtKB-SubCell"/>
</dbReference>
<dbReference type="InterPro" id="IPR050059">
    <property type="entry name" value="ATP_synthase_B_chain"/>
</dbReference>
<feature type="transmembrane region" description="Helical" evidence="13">
    <location>
        <begin position="12"/>
        <end position="34"/>
    </location>
</feature>
<comment type="similarity">
    <text evidence="2 13 14">Belongs to the ATPase B chain family.</text>
</comment>
<sequence>MNLELGPLQPEPAPLVLGLVLFFLMMWAFGRGIIPRIERIRAERWEATEGRAERAEAIRAEAEAAYDAAREQLANARHEAARIRQEYAEQGAAAIAAAREEGSRDRDRLLASAHVQLTADRVLAEAQLRHEVGTLAVDLAGRVVGEPVGAVAERRGTVDRFFDEH</sequence>
<dbReference type="AlphaFoldDB" id="A0A6N7KNX0"/>
<evidence type="ECO:0000256" key="5">
    <source>
        <dbReference type="ARBA" id="ARBA00022692"/>
    </source>
</evidence>
<comment type="function">
    <text evidence="11 13">F(1)F(0) ATP synthase produces ATP from ADP in the presence of a proton or sodium gradient. F-type ATPases consist of two structural domains, F(1) containing the extramembraneous catalytic core and F(0) containing the membrane proton channel, linked together by a central stalk and a peripheral stalk. During catalysis, ATP synthesis in the catalytic domain of F(1) is coupled via a rotary mechanism of the central stalk subunits to proton translocation.</text>
</comment>
<dbReference type="Pfam" id="PF00430">
    <property type="entry name" value="ATP-synt_B"/>
    <property type="match status" value="1"/>
</dbReference>
<evidence type="ECO:0000256" key="14">
    <source>
        <dbReference type="RuleBase" id="RU003848"/>
    </source>
</evidence>
<evidence type="ECO:0000256" key="6">
    <source>
        <dbReference type="ARBA" id="ARBA00022781"/>
    </source>
</evidence>
<name>A0A6N7KNX0_9ACTN</name>
<keyword evidence="4 13" id="KW-0138">CF(0)</keyword>
<keyword evidence="17" id="KW-1185">Reference proteome</keyword>
<comment type="subunit">
    <text evidence="12 13">F-type ATPases have 2 components, F(1) - the catalytic core - and F(0) - the membrane proton channel. F(1) has five subunits: alpha(3), beta(3), gamma(1), delta(1), epsilon(1). F(0) has three main subunits: a(1), b(2) and c(10-14). The alpha and beta chains form an alternating ring which encloses part of the gamma chain. F(1) is attached to F(0) by a central stalk formed by the gamma and epsilon chains, while a peripheral stalk is formed by the delta and b chains.</text>
</comment>
<dbReference type="PANTHER" id="PTHR33445">
    <property type="entry name" value="ATP SYNTHASE SUBUNIT B', CHLOROPLASTIC"/>
    <property type="match status" value="1"/>
</dbReference>
<dbReference type="OrthoDB" id="3873610at2"/>
<dbReference type="CDD" id="cd06503">
    <property type="entry name" value="ATP-synt_Fo_b"/>
    <property type="match status" value="1"/>
</dbReference>
<gene>
    <name evidence="13" type="primary">atpF</name>
    <name evidence="16" type="ORF">F7Q99_06940</name>
</gene>
<evidence type="ECO:0000256" key="1">
    <source>
        <dbReference type="ARBA" id="ARBA00004162"/>
    </source>
</evidence>
<evidence type="ECO:0000256" key="10">
    <source>
        <dbReference type="ARBA" id="ARBA00023310"/>
    </source>
</evidence>
<keyword evidence="5 13" id="KW-0812">Transmembrane</keyword>
<evidence type="ECO:0000313" key="17">
    <source>
        <dbReference type="Proteomes" id="UP000450000"/>
    </source>
</evidence>
<keyword evidence="13" id="KW-1003">Cell membrane</keyword>
<evidence type="ECO:0000256" key="12">
    <source>
        <dbReference type="ARBA" id="ARBA00025830"/>
    </source>
</evidence>
<feature type="coiled-coil region" evidence="15">
    <location>
        <begin position="52"/>
        <end position="86"/>
    </location>
</feature>
<evidence type="ECO:0000256" key="2">
    <source>
        <dbReference type="ARBA" id="ARBA00005513"/>
    </source>
</evidence>
<keyword evidence="7 13" id="KW-1133">Transmembrane helix</keyword>
<dbReference type="GO" id="GO:0046961">
    <property type="term" value="F:proton-transporting ATPase activity, rotational mechanism"/>
    <property type="evidence" value="ECO:0007669"/>
    <property type="project" value="TreeGrafter"/>
</dbReference>
<keyword evidence="3 13" id="KW-0813">Transport</keyword>
<evidence type="ECO:0000256" key="8">
    <source>
        <dbReference type="ARBA" id="ARBA00023065"/>
    </source>
</evidence>
<dbReference type="HAMAP" id="MF_01398">
    <property type="entry name" value="ATP_synth_b_bprime"/>
    <property type="match status" value="1"/>
</dbReference>
<dbReference type="PANTHER" id="PTHR33445:SF1">
    <property type="entry name" value="ATP SYNTHASE SUBUNIT B"/>
    <property type="match status" value="1"/>
</dbReference>
<evidence type="ECO:0000256" key="7">
    <source>
        <dbReference type="ARBA" id="ARBA00022989"/>
    </source>
</evidence>
<keyword evidence="15" id="KW-0175">Coiled coil</keyword>
<evidence type="ECO:0000256" key="3">
    <source>
        <dbReference type="ARBA" id="ARBA00022448"/>
    </source>
</evidence>
<evidence type="ECO:0000256" key="11">
    <source>
        <dbReference type="ARBA" id="ARBA00025198"/>
    </source>
</evidence>
<protein>
    <recommendedName>
        <fullName evidence="13">ATP synthase subunit b</fullName>
    </recommendedName>
    <alternativeName>
        <fullName evidence="13">ATP synthase F(0) sector subunit b</fullName>
    </alternativeName>
    <alternativeName>
        <fullName evidence="13">ATPase subunit I</fullName>
    </alternativeName>
    <alternativeName>
        <fullName evidence="13">F-type ATPase subunit b</fullName>
        <shortName evidence="13">F-ATPase subunit b</shortName>
    </alternativeName>
</protein>
<dbReference type="Proteomes" id="UP000450000">
    <property type="component" value="Unassembled WGS sequence"/>
</dbReference>
<evidence type="ECO:0000256" key="13">
    <source>
        <dbReference type="HAMAP-Rule" id="MF_01398"/>
    </source>
</evidence>
<dbReference type="RefSeq" id="WP_153460515.1">
    <property type="nucleotide sequence ID" value="NZ_WBOF01000001.1"/>
</dbReference>
<accession>A0A6N7KNX0</accession>
<keyword evidence="6 13" id="KW-0375">Hydrogen ion transport</keyword>
<dbReference type="GO" id="GO:0046933">
    <property type="term" value="F:proton-transporting ATP synthase activity, rotational mechanism"/>
    <property type="evidence" value="ECO:0007669"/>
    <property type="project" value="UniProtKB-UniRule"/>
</dbReference>
<proteinExistence type="inferred from homology"/>
<evidence type="ECO:0000256" key="4">
    <source>
        <dbReference type="ARBA" id="ARBA00022547"/>
    </source>
</evidence>
<keyword evidence="10 13" id="KW-0066">ATP synthesis</keyword>
<reference evidence="16 17" key="1">
    <citation type="submission" date="2019-09" db="EMBL/GenBank/DDBJ databases">
        <title>Genome Sequences of Streptomyces kaniharaensis ATCC 21070.</title>
        <authorList>
            <person name="Zhu W."/>
            <person name="De Crecy-Lagard V."/>
            <person name="Richards N.G."/>
        </authorList>
    </citation>
    <scope>NUCLEOTIDE SEQUENCE [LARGE SCALE GENOMIC DNA]</scope>
    <source>
        <strain evidence="16 17">SF-557</strain>
    </source>
</reference>
<comment type="subcellular location">
    <subcellularLocation>
        <location evidence="1 13">Cell membrane</location>
        <topology evidence="1 13">Single-pass membrane protein</topology>
    </subcellularLocation>
</comment>
<keyword evidence="9 13" id="KW-0472">Membrane</keyword>
<comment type="caution">
    <text evidence="16">The sequence shown here is derived from an EMBL/GenBank/DDBJ whole genome shotgun (WGS) entry which is preliminary data.</text>
</comment>
<organism evidence="16 17">
    <name type="scientific">Streptomyces kaniharaensis</name>
    <dbReference type="NCBI Taxonomy" id="212423"/>
    <lineage>
        <taxon>Bacteria</taxon>
        <taxon>Bacillati</taxon>
        <taxon>Actinomycetota</taxon>
        <taxon>Actinomycetes</taxon>
        <taxon>Kitasatosporales</taxon>
        <taxon>Streptomycetaceae</taxon>
        <taxon>Streptomyces</taxon>
    </lineage>
</organism>
<dbReference type="InterPro" id="IPR002146">
    <property type="entry name" value="ATP_synth_b/b'su_bac/chlpt"/>
</dbReference>
<dbReference type="SUPFAM" id="SSF81573">
    <property type="entry name" value="F1F0 ATP synthase subunit B, membrane domain"/>
    <property type="match status" value="1"/>
</dbReference>
<evidence type="ECO:0000256" key="9">
    <source>
        <dbReference type="ARBA" id="ARBA00023136"/>
    </source>
</evidence>
<comment type="function">
    <text evidence="13">Component of the F(0) channel, it forms part of the peripheral stalk, linking F(1) to F(0).</text>
</comment>
<evidence type="ECO:0000313" key="16">
    <source>
        <dbReference type="EMBL" id="MQS12037.1"/>
    </source>
</evidence>
<dbReference type="EMBL" id="WBOF01000001">
    <property type="protein sequence ID" value="MQS12037.1"/>
    <property type="molecule type" value="Genomic_DNA"/>
</dbReference>
<dbReference type="InterPro" id="IPR028987">
    <property type="entry name" value="ATP_synth_B-like_membr_sf"/>
</dbReference>
<keyword evidence="8 13" id="KW-0406">Ion transport</keyword>
<evidence type="ECO:0000256" key="15">
    <source>
        <dbReference type="SAM" id="Coils"/>
    </source>
</evidence>
<dbReference type="GO" id="GO:0045259">
    <property type="term" value="C:proton-transporting ATP synthase complex"/>
    <property type="evidence" value="ECO:0007669"/>
    <property type="project" value="UniProtKB-KW"/>
</dbReference>